<dbReference type="Pfam" id="PF01182">
    <property type="entry name" value="Glucosamine_iso"/>
    <property type="match status" value="1"/>
</dbReference>
<dbReference type="GO" id="GO:0006046">
    <property type="term" value="P:N-acetylglucosamine catabolic process"/>
    <property type="evidence" value="ECO:0007669"/>
    <property type="project" value="UniProtKB-UniRule"/>
</dbReference>
<reference evidence="7" key="1">
    <citation type="submission" date="2016-11" db="EMBL/GenBank/DDBJ databases">
        <authorList>
            <person name="Varghese N."/>
            <person name="Submissions S."/>
        </authorList>
    </citation>
    <scope>NUCLEOTIDE SEQUENCE [LARGE SCALE GENOMIC DNA]</scope>
    <source>
        <strain evidence="7">DSM 18095</strain>
    </source>
</reference>
<comment type="similarity">
    <text evidence="4">Belongs to the glucosamine/galactosamine-6-phosphate isomerase family. NagB subfamily.</text>
</comment>
<feature type="active site" description="For ring-opening step" evidence="4">
    <location>
        <position position="136"/>
    </location>
</feature>
<sequence length="241" mass="26918">MKILVEKDYEAMSKVAGKIFIESIERKPDIVLGLATGSTPIGMYKEMIRAHREEGLDFSKVKTFNLDEYVGLSPEHPSSYNYFMNNELFRYINIDKKNIHLPDGKAKNIEEYCKRYDDMISKAGGIDIQLLGIGENGHIAFNEPDEALSIGTSVIKLTQNTIEVNSRFFNSIEEVPKTAITVGIGTILKAKKIVLLASGIKKAPVIKKLLKDNKVTTQLPVSFLLLHPDVTIIVDEEAYNG</sequence>
<dbReference type="PANTHER" id="PTHR11280">
    <property type="entry name" value="GLUCOSAMINE-6-PHOSPHATE ISOMERASE"/>
    <property type="match status" value="1"/>
</dbReference>
<dbReference type="FunFam" id="3.40.50.1360:FF:000003">
    <property type="entry name" value="Glucosamine-6-phosphate deaminase"/>
    <property type="match status" value="1"/>
</dbReference>
<dbReference type="GO" id="GO:0019262">
    <property type="term" value="P:N-acetylneuraminate catabolic process"/>
    <property type="evidence" value="ECO:0007669"/>
    <property type="project" value="UniProtKB-UniRule"/>
</dbReference>
<dbReference type="EC" id="3.5.99.6" evidence="4"/>
<keyword evidence="2 4" id="KW-0378">Hydrolase</keyword>
<dbReference type="SUPFAM" id="SSF100950">
    <property type="entry name" value="NagB/RpiA/CoA transferase-like"/>
    <property type="match status" value="1"/>
</dbReference>
<dbReference type="InterPro" id="IPR037171">
    <property type="entry name" value="NagB/RpiA_transferase-like"/>
</dbReference>
<dbReference type="GO" id="GO:0005975">
    <property type="term" value="P:carbohydrate metabolic process"/>
    <property type="evidence" value="ECO:0007669"/>
    <property type="project" value="InterPro"/>
</dbReference>
<dbReference type="Gene3D" id="3.40.50.1360">
    <property type="match status" value="1"/>
</dbReference>
<dbReference type="RefSeq" id="WP_072974485.1">
    <property type="nucleotide sequence ID" value="NZ_FQTY01000004.1"/>
</dbReference>
<dbReference type="InterPro" id="IPR018321">
    <property type="entry name" value="Glucosamine6P_isomerase_CS"/>
</dbReference>
<evidence type="ECO:0000313" key="7">
    <source>
        <dbReference type="Proteomes" id="UP000184114"/>
    </source>
</evidence>
<dbReference type="GeneID" id="90995667"/>
<protein>
    <recommendedName>
        <fullName evidence="4">Glucosamine-6-phosphate deaminase</fullName>
        <ecNumber evidence="4">3.5.99.6</ecNumber>
    </recommendedName>
    <alternativeName>
        <fullName evidence="4">GlcN6P deaminase</fullName>
        <shortName evidence="4">GNPDA</shortName>
    </alternativeName>
    <alternativeName>
        <fullName evidence="4">Glucosamine-6-phosphate isomerase</fullName>
    </alternativeName>
</protein>
<name>A0A1M4V1H2_9FIRM</name>
<comment type="pathway">
    <text evidence="4">Amino-sugar metabolism; N-acetylneuraminate degradation; D-fructose 6-phosphate from N-acetylneuraminate: step 5/5.</text>
</comment>
<dbReference type="NCBIfam" id="TIGR00502">
    <property type="entry name" value="nagB"/>
    <property type="match status" value="1"/>
</dbReference>
<dbReference type="CDD" id="cd01399">
    <property type="entry name" value="GlcN6P_deaminase"/>
    <property type="match status" value="1"/>
</dbReference>
<accession>A0A1M4V1H2</accession>
<comment type="function">
    <text evidence="4">Catalyzes the reversible isomerization-deamination of glucosamine 6-phosphate (GlcN6P) to form fructose 6-phosphate (Fru6P) and ammonium ion.</text>
</comment>
<dbReference type="EMBL" id="FQTY01000004">
    <property type="protein sequence ID" value="SHE62836.1"/>
    <property type="molecule type" value="Genomic_DNA"/>
</dbReference>
<dbReference type="GO" id="GO:0042802">
    <property type="term" value="F:identical protein binding"/>
    <property type="evidence" value="ECO:0007669"/>
    <property type="project" value="TreeGrafter"/>
</dbReference>
<dbReference type="Proteomes" id="UP000184114">
    <property type="component" value="Unassembled WGS sequence"/>
</dbReference>
<keyword evidence="7" id="KW-1185">Reference proteome</keyword>
<dbReference type="STRING" id="1123404.SAMN02745784_01301"/>
<dbReference type="GO" id="GO:0004342">
    <property type="term" value="F:glucosamine-6-phosphate deaminase activity"/>
    <property type="evidence" value="ECO:0007669"/>
    <property type="project" value="UniProtKB-UniRule"/>
</dbReference>
<dbReference type="UniPathway" id="UPA00629">
    <property type="reaction ID" value="UER00684"/>
</dbReference>
<evidence type="ECO:0000256" key="2">
    <source>
        <dbReference type="ARBA" id="ARBA00022801"/>
    </source>
</evidence>
<feature type="active site" description="Proton acceptor; for enolization step" evidence="4">
    <location>
        <position position="67"/>
    </location>
</feature>
<keyword evidence="3 4" id="KW-0119">Carbohydrate metabolism</keyword>
<dbReference type="PANTHER" id="PTHR11280:SF5">
    <property type="entry name" value="GLUCOSAMINE-6-PHOSPHATE ISOMERASE"/>
    <property type="match status" value="1"/>
</dbReference>
<dbReference type="GO" id="GO:0005737">
    <property type="term" value="C:cytoplasm"/>
    <property type="evidence" value="ECO:0007669"/>
    <property type="project" value="TreeGrafter"/>
</dbReference>
<evidence type="ECO:0000256" key="4">
    <source>
        <dbReference type="HAMAP-Rule" id="MF_01241"/>
    </source>
</evidence>
<evidence type="ECO:0000313" key="6">
    <source>
        <dbReference type="EMBL" id="SHE62836.1"/>
    </source>
</evidence>
<dbReference type="AlphaFoldDB" id="A0A1M4V1H2"/>
<feature type="active site" description="For ring-opening step" evidence="4">
    <location>
        <position position="143"/>
    </location>
</feature>
<feature type="domain" description="Glucosamine/galactosamine-6-phosphate isomerase" evidence="5">
    <location>
        <begin position="20"/>
        <end position="224"/>
    </location>
</feature>
<feature type="active site" description="Proton acceptor; for ring-opening step" evidence="4">
    <location>
        <position position="138"/>
    </location>
</feature>
<evidence type="ECO:0000256" key="3">
    <source>
        <dbReference type="ARBA" id="ARBA00023277"/>
    </source>
</evidence>
<evidence type="ECO:0000256" key="1">
    <source>
        <dbReference type="ARBA" id="ARBA00000644"/>
    </source>
</evidence>
<proteinExistence type="inferred from homology"/>
<dbReference type="HAMAP" id="MF_01241">
    <property type="entry name" value="GlcN6P_deamin"/>
    <property type="match status" value="1"/>
</dbReference>
<evidence type="ECO:0000259" key="5">
    <source>
        <dbReference type="Pfam" id="PF01182"/>
    </source>
</evidence>
<dbReference type="InterPro" id="IPR004547">
    <property type="entry name" value="Glucosamine6P_isomerase"/>
</dbReference>
<dbReference type="InterPro" id="IPR006148">
    <property type="entry name" value="Glc/Gal-6P_isomerase"/>
</dbReference>
<gene>
    <name evidence="4" type="primary">nagB</name>
    <name evidence="6" type="ORF">SAMN02745784_01301</name>
</gene>
<comment type="catalytic activity">
    <reaction evidence="1 4">
        <text>alpha-D-glucosamine 6-phosphate + H2O = beta-D-fructose 6-phosphate + NH4(+)</text>
        <dbReference type="Rhea" id="RHEA:12172"/>
        <dbReference type="ChEBI" id="CHEBI:15377"/>
        <dbReference type="ChEBI" id="CHEBI:28938"/>
        <dbReference type="ChEBI" id="CHEBI:57634"/>
        <dbReference type="ChEBI" id="CHEBI:75989"/>
        <dbReference type="EC" id="3.5.99.6"/>
    </reaction>
</comment>
<organism evidence="6 7">
    <name type="scientific">Tissierella praeacuta DSM 18095</name>
    <dbReference type="NCBI Taxonomy" id="1123404"/>
    <lineage>
        <taxon>Bacteria</taxon>
        <taxon>Bacillati</taxon>
        <taxon>Bacillota</taxon>
        <taxon>Tissierellia</taxon>
        <taxon>Tissierellales</taxon>
        <taxon>Tissierellaceae</taxon>
        <taxon>Tissierella</taxon>
    </lineage>
</organism>
<dbReference type="PROSITE" id="PS01161">
    <property type="entry name" value="GLC_GALNAC_ISOMERASE"/>
    <property type="match status" value="1"/>
</dbReference>
<dbReference type="GO" id="GO:0006043">
    <property type="term" value="P:glucosamine catabolic process"/>
    <property type="evidence" value="ECO:0007669"/>
    <property type="project" value="TreeGrafter"/>
</dbReference>
<comment type="caution">
    <text evidence="4">Lacks conserved residue(s) required for the propagation of feature annotation.</text>
</comment>